<dbReference type="AlphaFoldDB" id="A0AAD2E1R6"/>
<accession>A0AAD2E1R6</accession>
<protein>
    <submittedName>
        <fullName evidence="1">Uncharacterized protein</fullName>
    </submittedName>
</protein>
<reference evidence="1" key="1">
    <citation type="submission" date="2023-05" db="EMBL/GenBank/DDBJ databases">
        <authorList>
            <person name="Huff M."/>
        </authorList>
    </citation>
    <scope>NUCLEOTIDE SEQUENCE</scope>
</reference>
<keyword evidence="2" id="KW-1185">Reference proteome</keyword>
<dbReference type="Proteomes" id="UP000834106">
    <property type="component" value="Chromosome 14"/>
</dbReference>
<proteinExistence type="predicted"/>
<evidence type="ECO:0000313" key="1">
    <source>
        <dbReference type="EMBL" id="CAI9775812.1"/>
    </source>
</evidence>
<gene>
    <name evidence="1" type="ORF">FPE_LOCUS23242</name>
</gene>
<name>A0AAD2E1R6_9LAMI</name>
<organism evidence="1 2">
    <name type="scientific">Fraxinus pennsylvanica</name>
    <dbReference type="NCBI Taxonomy" id="56036"/>
    <lineage>
        <taxon>Eukaryota</taxon>
        <taxon>Viridiplantae</taxon>
        <taxon>Streptophyta</taxon>
        <taxon>Embryophyta</taxon>
        <taxon>Tracheophyta</taxon>
        <taxon>Spermatophyta</taxon>
        <taxon>Magnoliopsida</taxon>
        <taxon>eudicotyledons</taxon>
        <taxon>Gunneridae</taxon>
        <taxon>Pentapetalae</taxon>
        <taxon>asterids</taxon>
        <taxon>lamiids</taxon>
        <taxon>Lamiales</taxon>
        <taxon>Oleaceae</taxon>
        <taxon>Oleeae</taxon>
        <taxon>Fraxinus</taxon>
    </lineage>
</organism>
<sequence>MLIPAQAVIVTINMGTIEREFCDLDIALFWWENGKFRKKKVVVIMVGGPTKEQEDNASVYDPDDEEVEGFADFLEEMMSLMNDERKEGKTYSVEELQNVFWEMARGLEIPEWTSSQQSKYGWQCFGDLFVCFSRVPIGRNA</sequence>
<dbReference type="EMBL" id="OU503049">
    <property type="protein sequence ID" value="CAI9775812.1"/>
    <property type="molecule type" value="Genomic_DNA"/>
</dbReference>
<evidence type="ECO:0000313" key="2">
    <source>
        <dbReference type="Proteomes" id="UP000834106"/>
    </source>
</evidence>